<evidence type="ECO:0000313" key="2">
    <source>
        <dbReference type="Proteomes" id="UP000519023"/>
    </source>
</evidence>
<keyword evidence="2" id="KW-1185">Reference proteome</keyword>
<proteinExistence type="predicted"/>
<name>A0A7X9WV96_9SPHN</name>
<reference evidence="1 2" key="1">
    <citation type="submission" date="2020-04" db="EMBL/GenBank/DDBJ databases">
        <title>Sphingobium sp. AR-3-1 isolated from Arctic soil.</title>
        <authorList>
            <person name="Dahal R.H."/>
            <person name="Chaudhary D.K."/>
        </authorList>
    </citation>
    <scope>NUCLEOTIDE SEQUENCE [LARGE SCALE GENOMIC DNA]</scope>
    <source>
        <strain evidence="1 2">AR-3-1</strain>
    </source>
</reference>
<dbReference type="RefSeq" id="WP_169572943.1">
    <property type="nucleotide sequence ID" value="NZ_JABBFV010000006.1"/>
</dbReference>
<dbReference type="Proteomes" id="UP000519023">
    <property type="component" value="Unassembled WGS sequence"/>
</dbReference>
<gene>
    <name evidence="1" type="ORF">HHL08_10430</name>
</gene>
<protein>
    <submittedName>
        <fullName evidence="1">Uncharacterized protein</fullName>
    </submittedName>
</protein>
<dbReference type="AlphaFoldDB" id="A0A7X9WV96"/>
<evidence type="ECO:0000313" key="1">
    <source>
        <dbReference type="EMBL" id="NML10561.1"/>
    </source>
</evidence>
<organism evidence="1 2">
    <name type="scientific">Sphingobium psychrophilum</name>
    <dbReference type="NCBI Taxonomy" id="2728834"/>
    <lineage>
        <taxon>Bacteria</taxon>
        <taxon>Pseudomonadati</taxon>
        <taxon>Pseudomonadota</taxon>
        <taxon>Alphaproteobacteria</taxon>
        <taxon>Sphingomonadales</taxon>
        <taxon>Sphingomonadaceae</taxon>
        <taxon>Sphingobium</taxon>
    </lineage>
</organism>
<comment type="caution">
    <text evidence="1">The sequence shown here is derived from an EMBL/GenBank/DDBJ whole genome shotgun (WGS) entry which is preliminary data.</text>
</comment>
<sequence length="88" mass="9623">MTEQTPIPRTPVHHAYICNVCGSDHVTRDAWAAWDMAAQHWVLEVAFEHSWCHRCMSAARLDRVVLTSPVTFAAPDPGLDPAIAASAG</sequence>
<dbReference type="EMBL" id="JABBFV010000006">
    <property type="protein sequence ID" value="NML10561.1"/>
    <property type="molecule type" value="Genomic_DNA"/>
</dbReference>
<accession>A0A7X9WV96</accession>